<dbReference type="PANTHER" id="PTHR46796">
    <property type="entry name" value="HTH-TYPE TRANSCRIPTIONAL ACTIVATOR RHAS-RELATED"/>
    <property type="match status" value="1"/>
</dbReference>
<evidence type="ECO:0000256" key="1">
    <source>
        <dbReference type="ARBA" id="ARBA00023015"/>
    </source>
</evidence>
<organism evidence="5">
    <name type="scientific">Alicyclobacillus acidocaldarius subsp. acidocaldarius</name>
    <name type="common">Bacillus acidocaldarius</name>
    <dbReference type="NCBI Taxonomy" id="1388"/>
    <lineage>
        <taxon>Bacteria</taxon>
        <taxon>Bacillati</taxon>
        <taxon>Bacillota</taxon>
        <taxon>Bacilli</taxon>
        <taxon>Bacillales</taxon>
        <taxon>Alicyclobacillaceae</taxon>
        <taxon>Alicyclobacillus</taxon>
    </lineage>
</organism>
<reference evidence="5" key="1">
    <citation type="submission" date="2005-06" db="EMBL/GenBank/DDBJ databases">
        <title>Characterization of a beta-galactosidase from the thermoacidophilic bacterium Alicyclobacillus acidocaldarius.</title>
        <authorList>
            <person name="Di Lauro B."/>
            <person name="Rossi M."/>
            <person name="Moracci M."/>
        </authorList>
    </citation>
    <scope>NUCLEOTIDE SEQUENCE</scope>
</reference>
<dbReference type="PANTHER" id="PTHR46796:SF6">
    <property type="entry name" value="ARAC SUBFAMILY"/>
    <property type="match status" value="1"/>
</dbReference>
<proteinExistence type="predicted"/>
<dbReference type="InterPro" id="IPR018060">
    <property type="entry name" value="HTH_AraC"/>
</dbReference>
<protein>
    <submittedName>
        <fullName evidence="5">AraC/XylS1</fullName>
    </submittedName>
</protein>
<dbReference type="InterPro" id="IPR050204">
    <property type="entry name" value="AraC_XylS_family_regulators"/>
</dbReference>
<dbReference type="SUPFAM" id="SSF46689">
    <property type="entry name" value="Homeodomain-like"/>
    <property type="match status" value="2"/>
</dbReference>
<dbReference type="InterPro" id="IPR037923">
    <property type="entry name" value="HTH-like"/>
</dbReference>
<keyword evidence="3" id="KW-0804">Transcription</keyword>
<evidence type="ECO:0000256" key="2">
    <source>
        <dbReference type="ARBA" id="ARBA00023125"/>
    </source>
</evidence>
<evidence type="ECO:0000259" key="4">
    <source>
        <dbReference type="PROSITE" id="PS01124"/>
    </source>
</evidence>
<evidence type="ECO:0000256" key="3">
    <source>
        <dbReference type="ARBA" id="ARBA00023163"/>
    </source>
</evidence>
<dbReference type="GO" id="GO:0043565">
    <property type="term" value="F:sequence-specific DNA binding"/>
    <property type="evidence" value="ECO:0007669"/>
    <property type="project" value="InterPro"/>
</dbReference>
<sequence length="310" mass="35111">MKSLACEGLRVEAVHLLEHRQHGDATFHIQAYHVVLTPGPHQQTVNLHWHSEAEFIVVTRGSVCLQVGSHRHLLQEGDVAFLSGGELHSMAAPDDKPSECKAIVFGLDLLESAGNDRVQQAYLAPLAARKLRFPGALPHDHPLRDELARRLCEIAEALEEQPVGYELAVKGCLYDVLAQLFRAKLLVEDSPRREMDDRRADTLKAVLTYIDAHLSDKLRLADLARVANMSEGHFFRFFKEMTHRKPMQYVNERRVARAADLLKDPNRSITAIGMDLGFHDVSYFIKVFRSYKHCTPLAYRKALLKKPPRS</sequence>
<dbReference type="Gene3D" id="2.60.120.10">
    <property type="entry name" value="Jelly Rolls"/>
    <property type="match status" value="1"/>
</dbReference>
<dbReference type="InterPro" id="IPR014710">
    <property type="entry name" value="RmlC-like_jellyroll"/>
</dbReference>
<dbReference type="AlphaFoldDB" id="Q0R5R6"/>
<keyword evidence="2" id="KW-0238">DNA-binding</keyword>
<dbReference type="Pfam" id="PF02311">
    <property type="entry name" value="AraC_binding"/>
    <property type="match status" value="1"/>
</dbReference>
<dbReference type="Pfam" id="PF12833">
    <property type="entry name" value="HTH_18"/>
    <property type="match status" value="1"/>
</dbReference>
<dbReference type="InterPro" id="IPR009057">
    <property type="entry name" value="Homeodomain-like_sf"/>
</dbReference>
<keyword evidence="1" id="KW-0805">Transcription regulation</keyword>
<dbReference type="EMBL" id="DQ092440">
    <property type="protein sequence ID" value="AAZ81840.1"/>
    <property type="molecule type" value="Genomic_DNA"/>
</dbReference>
<name>Q0R5R6_ALIAC</name>
<accession>Q0R5R6</accession>
<dbReference type="CDD" id="cd02209">
    <property type="entry name" value="cupin_XRE_C"/>
    <property type="match status" value="1"/>
</dbReference>
<dbReference type="GO" id="GO:0003700">
    <property type="term" value="F:DNA-binding transcription factor activity"/>
    <property type="evidence" value="ECO:0007669"/>
    <property type="project" value="InterPro"/>
</dbReference>
<dbReference type="SMART" id="SM00342">
    <property type="entry name" value="HTH_ARAC"/>
    <property type="match status" value="1"/>
</dbReference>
<feature type="domain" description="HTH araC/xylS-type" evidence="4">
    <location>
        <begin position="204"/>
        <end position="302"/>
    </location>
</feature>
<dbReference type="InterPro" id="IPR003313">
    <property type="entry name" value="AraC-bd"/>
</dbReference>
<evidence type="ECO:0000313" key="5">
    <source>
        <dbReference type="EMBL" id="AAZ81840.1"/>
    </source>
</evidence>
<dbReference type="SUPFAM" id="SSF51215">
    <property type="entry name" value="Regulatory protein AraC"/>
    <property type="match status" value="1"/>
</dbReference>
<dbReference type="PROSITE" id="PS01124">
    <property type="entry name" value="HTH_ARAC_FAMILY_2"/>
    <property type="match status" value="1"/>
</dbReference>
<dbReference type="Gene3D" id="1.10.10.60">
    <property type="entry name" value="Homeodomain-like"/>
    <property type="match status" value="2"/>
</dbReference>